<evidence type="ECO:0000313" key="2">
    <source>
        <dbReference type="Proteomes" id="UP001152607"/>
    </source>
</evidence>
<comment type="caution">
    <text evidence="1">The sequence shown here is derived from an EMBL/GenBank/DDBJ whole genome shotgun (WGS) entry which is preliminary data.</text>
</comment>
<evidence type="ECO:0000313" key="1">
    <source>
        <dbReference type="EMBL" id="CAI6337742.1"/>
    </source>
</evidence>
<sequence length="143" mass="15719">MINPALYPVDGDSNAMEHAVTAGWMRDQCSMETRDGGCMGTWKLHPSLTHSISLTRRRPSSSSSPLISLSNVYRWHNTSQQDRQREIFLPMPAEIGTGTSGPCSSMPCEHPRAVCIGSYRSLEAFFSPGSNGECLTERSLPLT</sequence>
<proteinExistence type="predicted"/>
<gene>
    <name evidence="1" type="ORF">PDIGIT_LOCUS10857</name>
</gene>
<keyword evidence="2" id="KW-1185">Reference proteome</keyword>
<reference evidence="1" key="1">
    <citation type="submission" date="2023-01" db="EMBL/GenBank/DDBJ databases">
        <authorList>
            <person name="Van Ghelder C."/>
            <person name="Rancurel C."/>
        </authorList>
    </citation>
    <scope>NUCLEOTIDE SEQUENCE</scope>
    <source>
        <strain evidence="1">CNCM I-4278</strain>
    </source>
</reference>
<dbReference type="EMBL" id="CAOQHR010000007">
    <property type="protein sequence ID" value="CAI6337742.1"/>
    <property type="molecule type" value="Genomic_DNA"/>
</dbReference>
<organism evidence="1 2">
    <name type="scientific">Periconia digitata</name>
    <dbReference type="NCBI Taxonomy" id="1303443"/>
    <lineage>
        <taxon>Eukaryota</taxon>
        <taxon>Fungi</taxon>
        <taxon>Dikarya</taxon>
        <taxon>Ascomycota</taxon>
        <taxon>Pezizomycotina</taxon>
        <taxon>Dothideomycetes</taxon>
        <taxon>Pleosporomycetidae</taxon>
        <taxon>Pleosporales</taxon>
        <taxon>Massarineae</taxon>
        <taxon>Periconiaceae</taxon>
        <taxon>Periconia</taxon>
    </lineage>
</organism>
<dbReference type="AlphaFoldDB" id="A0A9W4UN71"/>
<accession>A0A9W4UN71</accession>
<dbReference type="Proteomes" id="UP001152607">
    <property type="component" value="Unassembled WGS sequence"/>
</dbReference>
<name>A0A9W4UN71_9PLEO</name>
<protein>
    <submittedName>
        <fullName evidence="1">Uncharacterized protein</fullName>
    </submittedName>
</protein>